<dbReference type="InterPro" id="IPR015391">
    <property type="entry name" value="SurA_N"/>
</dbReference>
<keyword evidence="4" id="KW-0143">Chaperone</keyword>
<keyword evidence="9" id="KW-1185">Reference proteome</keyword>
<dbReference type="PROSITE" id="PS50198">
    <property type="entry name" value="PPIC_PPIASE_2"/>
    <property type="match status" value="1"/>
</dbReference>
<dbReference type="InterPro" id="IPR046357">
    <property type="entry name" value="PPIase_dom_sf"/>
</dbReference>
<dbReference type="STRING" id="1121457.SAMN02745161_0596"/>
<keyword evidence="5 6" id="KW-0413">Isomerase</keyword>
<dbReference type="InterPro" id="IPR027304">
    <property type="entry name" value="Trigger_fact/SurA_dom_sf"/>
</dbReference>
<dbReference type="Gene3D" id="1.10.4030.10">
    <property type="entry name" value="Porin chaperone SurA, peptide-binding domain"/>
    <property type="match status" value="1"/>
</dbReference>
<dbReference type="Pfam" id="PF09312">
    <property type="entry name" value="SurA_N"/>
    <property type="match status" value="1"/>
</dbReference>
<organism evidence="8 9">
    <name type="scientific">Halodesulfovibrio marinisediminis DSM 17456</name>
    <dbReference type="NCBI Taxonomy" id="1121457"/>
    <lineage>
        <taxon>Bacteria</taxon>
        <taxon>Pseudomonadati</taxon>
        <taxon>Thermodesulfobacteriota</taxon>
        <taxon>Desulfovibrionia</taxon>
        <taxon>Desulfovibrionales</taxon>
        <taxon>Desulfovibrionaceae</taxon>
        <taxon>Halodesulfovibrio</taxon>
    </lineage>
</organism>
<accession>A0A1N6DZJ3</accession>
<dbReference type="SUPFAM" id="SSF54534">
    <property type="entry name" value="FKBP-like"/>
    <property type="match status" value="1"/>
</dbReference>
<dbReference type="PANTHER" id="PTHR47637:SF1">
    <property type="entry name" value="CHAPERONE SURA"/>
    <property type="match status" value="1"/>
</dbReference>
<evidence type="ECO:0000256" key="6">
    <source>
        <dbReference type="PROSITE-ProRule" id="PRU00278"/>
    </source>
</evidence>
<dbReference type="GO" id="GO:0003755">
    <property type="term" value="F:peptidyl-prolyl cis-trans isomerase activity"/>
    <property type="evidence" value="ECO:0007669"/>
    <property type="project" value="UniProtKB-KW"/>
</dbReference>
<evidence type="ECO:0000256" key="4">
    <source>
        <dbReference type="ARBA" id="ARBA00023186"/>
    </source>
</evidence>
<reference evidence="9" key="1">
    <citation type="submission" date="2016-11" db="EMBL/GenBank/DDBJ databases">
        <authorList>
            <person name="Varghese N."/>
            <person name="Submissions S."/>
        </authorList>
    </citation>
    <scope>NUCLEOTIDE SEQUENCE [LARGE SCALE GENOMIC DNA]</scope>
    <source>
        <strain evidence="9">DSM 17456</strain>
    </source>
</reference>
<protein>
    <submittedName>
        <fullName evidence="8">Periplasmic chaperone for outer membrane proteins SurA</fullName>
    </submittedName>
</protein>
<name>A0A1N6DZJ3_9BACT</name>
<dbReference type="PANTHER" id="PTHR47637">
    <property type="entry name" value="CHAPERONE SURA"/>
    <property type="match status" value="1"/>
</dbReference>
<evidence type="ECO:0000259" key="7">
    <source>
        <dbReference type="PROSITE" id="PS50198"/>
    </source>
</evidence>
<dbReference type="InterPro" id="IPR050280">
    <property type="entry name" value="OMP_Chaperone_SurA"/>
</dbReference>
<evidence type="ECO:0000256" key="5">
    <source>
        <dbReference type="ARBA" id="ARBA00023235"/>
    </source>
</evidence>
<dbReference type="Gene3D" id="3.10.50.40">
    <property type="match status" value="1"/>
</dbReference>
<dbReference type="InterPro" id="IPR000297">
    <property type="entry name" value="PPIase_PpiC"/>
</dbReference>
<dbReference type="Pfam" id="PF13145">
    <property type="entry name" value="Rotamase_2"/>
    <property type="match status" value="1"/>
</dbReference>
<gene>
    <name evidence="8" type="ORF">SAMN02745161_0596</name>
</gene>
<dbReference type="EMBL" id="FSRG01000003">
    <property type="protein sequence ID" value="SIN76127.1"/>
    <property type="molecule type" value="Genomic_DNA"/>
</dbReference>
<feature type="domain" description="PpiC" evidence="7">
    <location>
        <begin position="174"/>
        <end position="264"/>
    </location>
</feature>
<evidence type="ECO:0000256" key="3">
    <source>
        <dbReference type="ARBA" id="ARBA00023110"/>
    </source>
</evidence>
<keyword evidence="1" id="KW-0732">Signal</keyword>
<evidence type="ECO:0000313" key="8">
    <source>
        <dbReference type="EMBL" id="SIN76127.1"/>
    </source>
</evidence>
<evidence type="ECO:0000256" key="2">
    <source>
        <dbReference type="ARBA" id="ARBA00022764"/>
    </source>
</evidence>
<dbReference type="Proteomes" id="UP000184694">
    <property type="component" value="Unassembled WGS sequence"/>
</dbReference>
<keyword evidence="3 6" id="KW-0697">Rotamase</keyword>
<dbReference type="AlphaFoldDB" id="A0A1N6DZJ3"/>
<dbReference type="SUPFAM" id="SSF109998">
    <property type="entry name" value="Triger factor/SurA peptide-binding domain-like"/>
    <property type="match status" value="1"/>
</dbReference>
<evidence type="ECO:0000313" key="9">
    <source>
        <dbReference type="Proteomes" id="UP000184694"/>
    </source>
</evidence>
<keyword evidence="2" id="KW-0574">Periplasm</keyword>
<proteinExistence type="predicted"/>
<evidence type="ECO:0000256" key="1">
    <source>
        <dbReference type="ARBA" id="ARBA00022729"/>
    </source>
</evidence>
<sequence>MAFRFLIALAAVVMFAAPVRAELLVNKIAAVVNGEIVTLYDLKQLAIPELKKAGVLDPKYAESPKVKSILNTVLEKVVAEKLFLQDAERRGVTVEESEIENELRKMAQQRGMTLEKAKEQIVNEGLTVEGVKERVKVSIIRQRLLGMMVGRKVVITKEEIQRFYEEHKAEFEADGKVEVSLLIFDPVADVTEVRNELSAGKISFEEAVQKYSVGPGKEQGGYLGELGVKDVSPKMLAAVQEMKNGSVSDVVSLGSSKALIKLHSRTKGSLRSLDEVAQEIEAKLRAPRLEASFKEYAEKLRNNAVVDVRL</sequence>